<comment type="similarity">
    <text evidence="1">Belongs to the H-rev107 family.</text>
</comment>
<keyword evidence="4" id="KW-0443">Lipid metabolism</keyword>
<dbReference type="Gene3D" id="3.90.1720.10">
    <property type="entry name" value="endopeptidase domain like (from Nostoc punctiforme)"/>
    <property type="match status" value="1"/>
</dbReference>
<keyword evidence="7" id="KW-1185">Reference proteome</keyword>
<sequence length="155" mass="17082">MVPTFLQGIYHHWALYVGDGDVVHLTPYCNSSGGILSSGILSSMVSLTNGKALVQKDKLSDVVGYDGWRVNNDLDKKHVPRRAEDIVTAARHAVGRELDYSVVTKNCEHFVNKLRYARGESQQVSVTFSGQIRTSFISSGPQNIGGERIKFLTSL</sequence>
<dbReference type="InterPro" id="IPR051496">
    <property type="entry name" value="H-rev107_PLA/AT"/>
</dbReference>
<evidence type="ECO:0000313" key="6">
    <source>
        <dbReference type="Ensembl" id="ENSGWIP00000010410.1"/>
    </source>
</evidence>
<dbReference type="GO" id="GO:0005737">
    <property type="term" value="C:cytoplasm"/>
    <property type="evidence" value="ECO:0007669"/>
    <property type="project" value="TreeGrafter"/>
</dbReference>
<keyword evidence="3" id="KW-0378">Hydrolase</keyword>
<dbReference type="GO" id="GO:0070292">
    <property type="term" value="P:N-acylphosphatidylethanolamine metabolic process"/>
    <property type="evidence" value="ECO:0007669"/>
    <property type="project" value="TreeGrafter"/>
</dbReference>
<reference evidence="6" key="3">
    <citation type="submission" date="2025-09" db="UniProtKB">
        <authorList>
            <consortium name="Ensembl"/>
        </authorList>
    </citation>
    <scope>IDENTIFICATION</scope>
</reference>
<evidence type="ECO:0000256" key="4">
    <source>
        <dbReference type="ARBA" id="ARBA00023098"/>
    </source>
</evidence>
<dbReference type="Proteomes" id="UP000694680">
    <property type="component" value="Chromosome 10"/>
</dbReference>
<dbReference type="AlphaFoldDB" id="A0A8C5DQM9"/>
<dbReference type="GO" id="GO:0008970">
    <property type="term" value="F:phospholipase A1 activity"/>
    <property type="evidence" value="ECO:0007669"/>
    <property type="project" value="TreeGrafter"/>
</dbReference>
<dbReference type="PANTHER" id="PTHR13943:SF31">
    <property type="entry name" value="PHOSPHOLIPASE A AND ACYLTRANSFERASE 3"/>
    <property type="match status" value="1"/>
</dbReference>
<dbReference type="PROSITE" id="PS51934">
    <property type="entry name" value="LRAT"/>
    <property type="match status" value="1"/>
</dbReference>
<dbReference type="Pfam" id="PF04970">
    <property type="entry name" value="LRAT"/>
    <property type="match status" value="1"/>
</dbReference>
<dbReference type="PANTHER" id="PTHR13943">
    <property type="entry name" value="HRAS-LIKE SUPPRESSOR - RELATED"/>
    <property type="match status" value="1"/>
</dbReference>
<organism evidence="6 7">
    <name type="scientific">Gouania willdenowi</name>
    <name type="common">Blunt-snouted clingfish</name>
    <name type="synonym">Lepadogaster willdenowi</name>
    <dbReference type="NCBI Taxonomy" id="441366"/>
    <lineage>
        <taxon>Eukaryota</taxon>
        <taxon>Metazoa</taxon>
        <taxon>Chordata</taxon>
        <taxon>Craniata</taxon>
        <taxon>Vertebrata</taxon>
        <taxon>Euteleostomi</taxon>
        <taxon>Actinopterygii</taxon>
        <taxon>Neopterygii</taxon>
        <taxon>Teleostei</taxon>
        <taxon>Neoteleostei</taxon>
        <taxon>Acanthomorphata</taxon>
        <taxon>Ovalentaria</taxon>
        <taxon>Blenniimorphae</taxon>
        <taxon>Blenniiformes</taxon>
        <taxon>Gobiesocoidei</taxon>
        <taxon>Gobiesocidae</taxon>
        <taxon>Gobiesocinae</taxon>
        <taxon>Gouania</taxon>
    </lineage>
</organism>
<dbReference type="GO" id="GO:0016410">
    <property type="term" value="F:N-acyltransferase activity"/>
    <property type="evidence" value="ECO:0007669"/>
    <property type="project" value="TreeGrafter"/>
</dbReference>
<proteinExistence type="inferred from homology"/>
<name>A0A8C5DQM9_GOUWI</name>
<feature type="domain" description="LRAT" evidence="5">
    <location>
        <begin position="2"/>
        <end position="123"/>
    </location>
</feature>
<dbReference type="GO" id="GO:0004623">
    <property type="term" value="F:phospholipase A2 activity"/>
    <property type="evidence" value="ECO:0007669"/>
    <property type="project" value="TreeGrafter"/>
</dbReference>
<evidence type="ECO:0000259" key="5">
    <source>
        <dbReference type="PROSITE" id="PS51934"/>
    </source>
</evidence>
<dbReference type="InterPro" id="IPR007053">
    <property type="entry name" value="LRAT_dom"/>
</dbReference>
<evidence type="ECO:0000256" key="3">
    <source>
        <dbReference type="ARBA" id="ARBA00022801"/>
    </source>
</evidence>
<evidence type="ECO:0000256" key="1">
    <source>
        <dbReference type="ARBA" id="ARBA00007824"/>
    </source>
</evidence>
<evidence type="ECO:0000256" key="2">
    <source>
        <dbReference type="ARBA" id="ARBA00022679"/>
    </source>
</evidence>
<accession>A0A8C5DQM9</accession>
<reference evidence="6" key="1">
    <citation type="submission" date="2020-06" db="EMBL/GenBank/DDBJ databases">
        <authorList>
            <consortium name="Wellcome Sanger Institute Data Sharing"/>
        </authorList>
    </citation>
    <scope>NUCLEOTIDE SEQUENCE [LARGE SCALE GENOMIC DNA]</scope>
</reference>
<reference evidence="6" key="2">
    <citation type="submission" date="2025-08" db="UniProtKB">
        <authorList>
            <consortium name="Ensembl"/>
        </authorList>
    </citation>
    <scope>IDENTIFICATION</scope>
</reference>
<keyword evidence="2" id="KW-0808">Transferase</keyword>
<evidence type="ECO:0000313" key="7">
    <source>
        <dbReference type="Proteomes" id="UP000694680"/>
    </source>
</evidence>
<protein>
    <recommendedName>
        <fullName evidence="5">LRAT domain-containing protein</fullName>
    </recommendedName>
</protein>
<dbReference type="Ensembl" id="ENSGWIT00000011568.1">
    <property type="protein sequence ID" value="ENSGWIP00000010410.1"/>
    <property type="gene ID" value="ENSGWIG00000006043.1"/>
</dbReference>